<organism evidence="1 2">
    <name type="scientific">Paraphaeosphaeria minitans</name>
    <dbReference type="NCBI Taxonomy" id="565426"/>
    <lineage>
        <taxon>Eukaryota</taxon>
        <taxon>Fungi</taxon>
        <taxon>Dikarya</taxon>
        <taxon>Ascomycota</taxon>
        <taxon>Pezizomycotina</taxon>
        <taxon>Dothideomycetes</taxon>
        <taxon>Pleosporomycetidae</taxon>
        <taxon>Pleosporales</taxon>
        <taxon>Massarineae</taxon>
        <taxon>Didymosphaeriaceae</taxon>
        <taxon>Paraphaeosphaeria</taxon>
    </lineage>
</organism>
<dbReference type="InterPro" id="IPR036047">
    <property type="entry name" value="F-box-like_dom_sf"/>
</dbReference>
<comment type="caution">
    <text evidence="1">The sequence shown here is derived from an EMBL/GenBank/DDBJ whole genome shotgun (WGS) entry which is preliminary data.</text>
</comment>
<dbReference type="SUPFAM" id="SSF81383">
    <property type="entry name" value="F-box domain"/>
    <property type="match status" value="1"/>
</dbReference>
<proteinExistence type="predicted"/>
<dbReference type="Proteomes" id="UP000756921">
    <property type="component" value="Unassembled WGS sequence"/>
</dbReference>
<evidence type="ECO:0008006" key="3">
    <source>
        <dbReference type="Google" id="ProtNLM"/>
    </source>
</evidence>
<evidence type="ECO:0000313" key="1">
    <source>
        <dbReference type="EMBL" id="KAF9741031.1"/>
    </source>
</evidence>
<accession>A0A9P6GTD0</accession>
<evidence type="ECO:0000313" key="2">
    <source>
        <dbReference type="Proteomes" id="UP000756921"/>
    </source>
</evidence>
<keyword evidence="2" id="KW-1185">Reference proteome</keyword>
<gene>
    <name evidence="1" type="ORF">PMIN01_00570</name>
</gene>
<name>A0A9P6GTD0_9PLEO</name>
<dbReference type="AlphaFoldDB" id="A0A9P6GTD0"/>
<sequence length="513" mass="59012">MPPSEGTVYQTHCYFRVTYMALPSCYFETESAEIMGGGTPSQNGAFNKLPIELNKEIASHLDDHKDIANFNAICKSTSNAIIGDNNSFWRAKFCKDFALPPNMTNAMLRAIYIERCRWLRRFVNMKTMRYFQFVRGHTYKEKIIIRILTDLINQSFTGVQTGVGPNCPNMLRLKEFVRDSRLLLGGRRPPPPELYENYAVNESLTAIRIMATHFLLGDTIQPGAWFAMDDAQRAVYSPAIDEPLYVGHQNNTVKLDWFLQCLNFFRYYMTMSEASDFHDALHELDISEQPSAWDGALKPGSHALGNNFLGTYAYLRDFDFTHFRRMIRQDRFSGQMLNDLHIDEGNIQATNTHIQSLYLDFSANLSKLHWPQIFENHLHSLRPALPSQARAQHSQESAPVSYDSFRFEGDGDDFEEHYNVSGWLNPLPPQAGIPGWQRFTMMKHFEDDLKHVRDGNLCAYEGLVLPGGKIIVGRWWYASEHERTEYGNEFGGPFIFWAVEPEEKTKGRMDEDG</sequence>
<dbReference type="OrthoDB" id="3971593at2759"/>
<protein>
    <recommendedName>
        <fullName evidence="3">F-box domain-containing protein</fullName>
    </recommendedName>
</protein>
<dbReference type="EMBL" id="WJXW01000001">
    <property type="protein sequence ID" value="KAF9741031.1"/>
    <property type="molecule type" value="Genomic_DNA"/>
</dbReference>
<reference evidence="1" key="1">
    <citation type="journal article" date="2020" name="Mol. Plant Microbe Interact.">
        <title>Genome Sequence of the Biocontrol Agent Coniothyrium minitans strain Conio (IMI 134523).</title>
        <authorList>
            <person name="Patel D."/>
            <person name="Shittu T.A."/>
            <person name="Baroncelli R."/>
            <person name="Muthumeenakshi S."/>
            <person name="Osborne T.H."/>
            <person name="Janganan T.K."/>
            <person name="Sreenivasaprasad S."/>
        </authorList>
    </citation>
    <scope>NUCLEOTIDE SEQUENCE</scope>
    <source>
        <strain evidence="1">Conio</strain>
    </source>
</reference>